<evidence type="ECO:0008006" key="3">
    <source>
        <dbReference type="Google" id="ProtNLM"/>
    </source>
</evidence>
<evidence type="ECO:0000313" key="2">
    <source>
        <dbReference type="Proteomes" id="UP000321722"/>
    </source>
</evidence>
<dbReference type="AlphaFoldDB" id="A0A510WQ31"/>
<dbReference type="EMBL" id="BJUI01000001">
    <property type="protein sequence ID" value="GEK41319.1"/>
    <property type="molecule type" value="Genomic_DNA"/>
</dbReference>
<name>A0A510WQ31_9LACO</name>
<dbReference type="Proteomes" id="UP000321722">
    <property type="component" value="Unassembled WGS sequence"/>
</dbReference>
<dbReference type="RefSeq" id="WP_057827973.1">
    <property type="nucleotide sequence ID" value="NZ_BAAACL010000015.1"/>
</dbReference>
<gene>
    <name evidence="1" type="ORF">LAV01_01510</name>
</gene>
<keyword evidence="2" id="KW-1185">Reference proteome</keyword>
<proteinExistence type="predicted"/>
<dbReference type="GeneID" id="29933434"/>
<sequence>MTEKKPPRTQVKIDKALYENLKLVAMAEKMTVVDLVDKLVRLGYKDTYGDKTGAELLKERL</sequence>
<organism evidence="1 2">
    <name type="scientific">Ligilactobacillus aviarius</name>
    <dbReference type="NCBI Taxonomy" id="1606"/>
    <lineage>
        <taxon>Bacteria</taxon>
        <taxon>Bacillati</taxon>
        <taxon>Bacillota</taxon>
        <taxon>Bacilli</taxon>
        <taxon>Lactobacillales</taxon>
        <taxon>Lactobacillaceae</taxon>
        <taxon>Ligilactobacillus</taxon>
    </lineage>
</organism>
<protein>
    <recommendedName>
        <fullName evidence="3">CopG family transcriptional regulator</fullName>
    </recommendedName>
</protein>
<accession>A0A510WQ31</accession>
<comment type="caution">
    <text evidence="1">The sequence shown here is derived from an EMBL/GenBank/DDBJ whole genome shotgun (WGS) entry which is preliminary data.</text>
</comment>
<evidence type="ECO:0000313" key="1">
    <source>
        <dbReference type="EMBL" id="GEK41319.1"/>
    </source>
</evidence>
<reference evidence="1 2" key="1">
    <citation type="submission" date="2019-07" db="EMBL/GenBank/DDBJ databases">
        <title>Whole genome shotgun sequence of Lactobacillus aviarius subsp. aviarius NBRC 102162.</title>
        <authorList>
            <person name="Hosoyama A."/>
            <person name="Uohara A."/>
            <person name="Ohji S."/>
            <person name="Ichikawa N."/>
        </authorList>
    </citation>
    <scope>NUCLEOTIDE SEQUENCE [LARGE SCALE GENOMIC DNA]</scope>
    <source>
        <strain evidence="1 2">NBRC 102162</strain>
    </source>
</reference>